<keyword evidence="2" id="KW-0472">Membrane</keyword>
<dbReference type="Proteomes" id="UP000001514">
    <property type="component" value="Unassembled WGS sequence"/>
</dbReference>
<evidence type="ECO:0000313" key="4">
    <source>
        <dbReference type="EMBL" id="EFJ11076.1"/>
    </source>
</evidence>
<proteinExistence type="inferred from homology"/>
<organism evidence="5">
    <name type="scientific">Selaginella moellendorffii</name>
    <name type="common">Spikemoss</name>
    <dbReference type="NCBI Taxonomy" id="88036"/>
    <lineage>
        <taxon>Eukaryota</taxon>
        <taxon>Viridiplantae</taxon>
        <taxon>Streptophyta</taxon>
        <taxon>Embryophyta</taxon>
        <taxon>Tracheophyta</taxon>
        <taxon>Lycopodiopsida</taxon>
        <taxon>Selaginellales</taxon>
        <taxon>Selaginellaceae</taxon>
        <taxon>Selaginella</taxon>
    </lineage>
</organism>
<dbReference type="AlphaFoldDB" id="D8SWS6"/>
<keyword evidence="5" id="KW-1185">Reference proteome</keyword>
<dbReference type="KEGG" id="smo:SELMODRAFT_426568"/>
<dbReference type="EMBL" id="GL377649">
    <property type="protein sequence ID" value="EFJ11076.1"/>
    <property type="molecule type" value="Genomic_DNA"/>
</dbReference>
<feature type="domain" description="Protein kinase" evidence="3">
    <location>
        <begin position="9"/>
        <end position="360"/>
    </location>
</feature>
<dbReference type="InterPro" id="IPR000719">
    <property type="entry name" value="Prot_kinase_dom"/>
</dbReference>
<sequence length="360" mass="40288">MAREREREAEAAAIISKFLFLLVYFGLMSILPREQSSYLDLENAHQNDGRIVTVQHAISGSTKRYSVGPVAEMFARNVQKLLTNLRADIERHPNRWQIRQCVREPDDSCNDLGKVYQHAARLVLDRAEKRRKDACAKKKVALGAEGFGLPIELFSQVENEIRVREILAASGCKIRIPEILWSGTALHPFGWRNCPIVLVNYVGESLHSKTLPIRDAAKMGASLLETVLELHKRGIIHRNISPRNVAYREQGVGLERFHLLDFGIAAISSDNGGSVGSSSVKDLEFRSMNSVLGNSVDASADLEGILYTMVKVAGMDLPWSTAAQEEDEDLVVTIRRQVLDQGFLAEFKDALMFLDLRFTI</sequence>
<dbReference type="Gene3D" id="1.10.510.10">
    <property type="entry name" value="Transferase(Phosphotransferase) domain 1"/>
    <property type="match status" value="1"/>
</dbReference>
<dbReference type="PANTHER" id="PTHR11909">
    <property type="entry name" value="CASEIN KINASE-RELATED"/>
    <property type="match status" value="1"/>
</dbReference>
<name>D8SWS6_SELML</name>
<accession>D8SWS6</accession>
<evidence type="ECO:0000259" key="3">
    <source>
        <dbReference type="PROSITE" id="PS50011"/>
    </source>
</evidence>
<dbReference type="STRING" id="88036.D8SWS6"/>
<dbReference type="InterPro" id="IPR050235">
    <property type="entry name" value="CK1_Ser-Thr_kinase"/>
</dbReference>
<dbReference type="InParanoid" id="D8SWS6"/>
<dbReference type="InterPro" id="IPR011009">
    <property type="entry name" value="Kinase-like_dom_sf"/>
</dbReference>
<dbReference type="GO" id="GO:0005524">
    <property type="term" value="F:ATP binding"/>
    <property type="evidence" value="ECO:0007669"/>
    <property type="project" value="InterPro"/>
</dbReference>
<feature type="transmembrane region" description="Helical" evidence="2">
    <location>
        <begin position="12"/>
        <end position="31"/>
    </location>
</feature>
<dbReference type="SUPFAM" id="SSF56112">
    <property type="entry name" value="Protein kinase-like (PK-like)"/>
    <property type="match status" value="1"/>
</dbReference>
<dbReference type="GO" id="GO:0004672">
    <property type="term" value="F:protein kinase activity"/>
    <property type="evidence" value="ECO:0007669"/>
    <property type="project" value="InterPro"/>
</dbReference>
<reference evidence="4 5" key="1">
    <citation type="journal article" date="2011" name="Science">
        <title>The Selaginella genome identifies genetic changes associated with the evolution of vascular plants.</title>
        <authorList>
            <person name="Banks J.A."/>
            <person name="Nishiyama T."/>
            <person name="Hasebe M."/>
            <person name="Bowman J.L."/>
            <person name="Gribskov M."/>
            <person name="dePamphilis C."/>
            <person name="Albert V.A."/>
            <person name="Aono N."/>
            <person name="Aoyama T."/>
            <person name="Ambrose B.A."/>
            <person name="Ashton N.W."/>
            <person name="Axtell M.J."/>
            <person name="Barker E."/>
            <person name="Barker M.S."/>
            <person name="Bennetzen J.L."/>
            <person name="Bonawitz N.D."/>
            <person name="Chapple C."/>
            <person name="Cheng C."/>
            <person name="Correa L.G."/>
            <person name="Dacre M."/>
            <person name="DeBarry J."/>
            <person name="Dreyer I."/>
            <person name="Elias M."/>
            <person name="Engstrom E.M."/>
            <person name="Estelle M."/>
            <person name="Feng L."/>
            <person name="Finet C."/>
            <person name="Floyd S.K."/>
            <person name="Frommer W.B."/>
            <person name="Fujita T."/>
            <person name="Gramzow L."/>
            <person name="Gutensohn M."/>
            <person name="Harholt J."/>
            <person name="Hattori M."/>
            <person name="Heyl A."/>
            <person name="Hirai T."/>
            <person name="Hiwatashi Y."/>
            <person name="Ishikawa M."/>
            <person name="Iwata M."/>
            <person name="Karol K.G."/>
            <person name="Koehler B."/>
            <person name="Kolukisaoglu U."/>
            <person name="Kubo M."/>
            <person name="Kurata T."/>
            <person name="Lalonde S."/>
            <person name="Li K."/>
            <person name="Li Y."/>
            <person name="Litt A."/>
            <person name="Lyons E."/>
            <person name="Manning G."/>
            <person name="Maruyama T."/>
            <person name="Michael T.P."/>
            <person name="Mikami K."/>
            <person name="Miyazaki S."/>
            <person name="Morinaga S."/>
            <person name="Murata T."/>
            <person name="Mueller-Roeber B."/>
            <person name="Nelson D.R."/>
            <person name="Obara M."/>
            <person name="Oguri Y."/>
            <person name="Olmstead R.G."/>
            <person name="Onodera N."/>
            <person name="Petersen B.L."/>
            <person name="Pils B."/>
            <person name="Prigge M."/>
            <person name="Rensing S.A."/>
            <person name="Riano-Pachon D.M."/>
            <person name="Roberts A.W."/>
            <person name="Sato Y."/>
            <person name="Scheller H.V."/>
            <person name="Schulz B."/>
            <person name="Schulz C."/>
            <person name="Shakirov E.V."/>
            <person name="Shibagaki N."/>
            <person name="Shinohara N."/>
            <person name="Shippen D.E."/>
            <person name="Soerensen I."/>
            <person name="Sotooka R."/>
            <person name="Sugimoto N."/>
            <person name="Sugita M."/>
            <person name="Sumikawa N."/>
            <person name="Tanurdzic M."/>
            <person name="Theissen G."/>
            <person name="Ulvskov P."/>
            <person name="Wakazuki S."/>
            <person name="Weng J.K."/>
            <person name="Willats W.W."/>
            <person name="Wipf D."/>
            <person name="Wolf P.G."/>
            <person name="Yang L."/>
            <person name="Zimmer A.D."/>
            <person name="Zhu Q."/>
            <person name="Mitros T."/>
            <person name="Hellsten U."/>
            <person name="Loque D."/>
            <person name="Otillar R."/>
            <person name="Salamov A."/>
            <person name="Schmutz J."/>
            <person name="Shapiro H."/>
            <person name="Lindquist E."/>
            <person name="Lucas S."/>
            <person name="Rokhsar D."/>
            <person name="Grigoriev I.V."/>
        </authorList>
    </citation>
    <scope>NUCLEOTIDE SEQUENCE [LARGE SCALE GENOMIC DNA]</scope>
</reference>
<protein>
    <recommendedName>
        <fullName evidence="3">Protein kinase domain-containing protein</fullName>
    </recommendedName>
</protein>
<comment type="similarity">
    <text evidence="1">Belongs to the protein kinase superfamily. CK1 Ser/Thr protein kinase family. Casein kinase I subfamily.</text>
</comment>
<keyword evidence="2" id="KW-0812">Transmembrane</keyword>
<evidence type="ECO:0000256" key="1">
    <source>
        <dbReference type="ARBA" id="ARBA00005926"/>
    </source>
</evidence>
<keyword evidence="2" id="KW-1133">Transmembrane helix</keyword>
<dbReference type="PROSITE" id="PS50011">
    <property type="entry name" value="PROTEIN_KINASE_DOM"/>
    <property type="match status" value="1"/>
</dbReference>
<dbReference type="HOGENOM" id="CLU_770303_0_0_1"/>
<evidence type="ECO:0000256" key="2">
    <source>
        <dbReference type="SAM" id="Phobius"/>
    </source>
</evidence>
<evidence type="ECO:0000313" key="5">
    <source>
        <dbReference type="Proteomes" id="UP000001514"/>
    </source>
</evidence>
<dbReference type="Gramene" id="EFJ11076">
    <property type="protein sequence ID" value="EFJ11076"/>
    <property type="gene ID" value="SELMODRAFT_426568"/>
</dbReference>
<gene>
    <name evidence="4" type="ORF">SELMODRAFT_426568</name>
</gene>